<dbReference type="EMBL" id="FP476056">
    <property type="protein sequence ID" value="CAZ96837.1"/>
    <property type="molecule type" value="Genomic_DNA"/>
</dbReference>
<reference evidence="1 2" key="2">
    <citation type="journal article" date="2012" name="Environ. Microbiol.">
        <title>Characterization of the first alginolytic operons in a marine bacterium: from their emergence in marine Flavobacteriia to their independent transfers to marine Proteobacteria and human gut Bacteroides.</title>
        <authorList>
            <person name="Thomas F."/>
            <person name="Barbeyron T."/>
            <person name="Tonon T."/>
            <person name="Genicot S."/>
            <person name="Czjzek M."/>
            <person name="Michel G."/>
        </authorList>
    </citation>
    <scope>NUCLEOTIDE SEQUENCE [LARGE SCALE GENOMIC DNA]</scope>
    <source>
        <strain evidence="2">DSM 12802 / CCUG 47099 / CIP 106680 / NCIMB 13871 / Dsij</strain>
    </source>
</reference>
<proteinExistence type="predicted"/>
<accession>G0L6C0</accession>
<protein>
    <submittedName>
        <fullName evidence="1">Uncharacterized protein</fullName>
    </submittedName>
</protein>
<evidence type="ECO:0000313" key="2">
    <source>
        <dbReference type="Proteomes" id="UP000008898"/>
    </source>
</evidence>
<evidence type="ECO:0000313" key="1">
    <source>
        <dbReference type="EMBL" id="CAZ96837.1"/>
    </source>
</evidence>
<dbReference type="Proteomes" id="UP000008898">
    <property type="component" value="Chromosome"/>
</dbReference>
<dbReference type="RefSeq" id="WP_013994033.1">
    <property type="nucleotide sequence ID" value="NC_015844.1"/>
</dbReference>
<dbReference type="STRING" id="63186.ZOBELLIA_2687"/>
<dbReference type="AlphaFoldDB" id="G0L6C0"/>
<keyword evidence="2" id="KW-1185">Reference proteome</keyword>
<gene>
    <name evidence="1" type="ordered locus">zobellia_2687</name>
</gene>
<reference evidence="2" key="1">
    <citation type="submission" date="2009-07" db="EMBL/GenBank/DDBJ databases">
        <title>Complete genome sequence of Zobellia galactanivorans Dsij.</title>
        <authorList>
            <consortium name="Genoscope - CEA"/>
        </authorList>
    </citation>
    <scope>NUCLEOTIDE SEQUENCE [LARGE SCALE GENOMIC DNA]</scope>
    <source>
        <strain evidence="2">DSM 12802 / CCUG 47099 / CIP 106680 / NCIMB 13871 / Dsij</strain>
    </source>
</reference>
<organism evidence="1 2">
    <name type="scientific">Zobellia galactanivorans (strain DSM 12802 / CCUG 47099 / CIP 106680 / NCIMB 13871 / Dsij)</name>
    <dbReference type="NCBI Taxonomy" id="63186"/>
    <lineage>
        <taxon>Bacteria</taxon>
        <taxon>Pseudomonadati</taxon>
        <taxon>Bacteroidota</taxon>
        <taxon>Flavobacteriia</taxon>
        <taxon>Flavobacteriales</taxon>
        <taxon>Flavobacteriaceae</taxon>
        <taxon>Zobellia</taxon>
    </lineage>
</organism>
<sequence>MLFKESIEVIKGIFRPWEWSLSMIPFTSDLFRSSEKSCIDLELLMNLYQIQISMFTCLSGGD</sequence>
<name>G0L6C0_ZOBGA</name>
<dbReference type="KEGG" id="zga:ZOBELLIA_2687"/>
<dbReference type="HOGENOM" id="CLU_2903448_0_0_10"/>